<gene>
    <name evidence="2" type="ORF">HN018_20605</name>
</gene>
<organism evidence="2 3">
    <name type="scientific">Lichenicola cladoniae</name>
    <dbReference type="NCBI Taxonomy" id="1484109"/>
    <lineage>
        <taxon>Bacteria</taxon>
        <taxon>Pseudomonadati</taxon>
        <taxon>Pseudomonadota</taxon>
        <taxon>Alphaproteobacteria</taxon>
        <taxon>Acetobacterales</taxon>
        <taxon>Acetobacteraceae</taxon>
        <taxon>Lichenicola</taxon>
    </lineage>
</organism>
<feature type="region of interest" description="Disordered" evidence="1">
    <location>
        <begin position="359"/>
        <end position="384"/>
    </location>
</feature>
<sequence length="400" mass="42189">MARGRPADQGCAGMSKRGWQGEQRMTGTWPAGKTPVPIVPGVHLPFTAPLLSGARGRLRDRSIDYILPNPSGGRGAYVALWSMVSDFATPTLHDTILAGRLVALPSLTPPLVRAAARIVAAEGYAGRAAAVAAVRAKAALDTEALRLWASLLMALIRRSDIPAHEQSLVPTGSAGLVPSQATDGFPVLAQRLGWDPVMLSAALEQLSTAFVPIAPGIGDAGGGRIRRLLALLQGLRTSLREEQAHHTMQQSACLTMILNRLGQCLDQAGTILVSAAAALADPSALLDRWQKSPSAAVAPMSLLEAGLDGWDRIGLLWLDARTVSARIGLIDEFGRLVPLAGSSPVIDSEGMPTTERIPAVRPRPVAGHSDPSRSNPLPAGSIERNERIRCDELALDDVHG</sequence>
<proteinExistence type="predicted"/>
<feature type="region of interest" description="Disordered" evidence="1">
    <location>
        <begin position="1"/>
        <end position="31"/>
    </location>
</feature>
<dbReference type="RefSeq" id="WP_171837049.1">
    <property type="nucleotide sequence ID" value="NZ_CP053708.1"/>
</dbReference>
<evidence type="ECO:0000313" key="2">
    <source>
        <dbReference type="EMBL" id="QKE92116.1"/>
    </source>
</evidence>
<evidence type="ECO:0000313" key="3">
    <source>
        <dbReference type="Proteomes" id="UP000500767"/>
    </source>
</evidence>
<dbReference type="Proteomes" id="UP000500767">
    <property type="component" value="Chromosome"/>
</dbReference>
<dbReference type="EMBL" id="CP053708">
    <property type="protein sequence ID" value="QKE92116.1"/>
    <property type="molecule type" value="Genomic_DNA"/>
</dbReference>
<accession>A0A6M8HV47</accession>
<evidence type="ECO:0000256" key="1">
    <source>
        <dbReference type="SAM" id="MobiDB-lite"/>
    </source>
</evidence>
<name>A0A6M8HV47_9PROT</name>
<reference evidence="2 3" key="1">
    <citation type="journal article" date="2014" name="World J. Microbiol. Biotechnol.">
        <title>Biodiversity and physiological characteristics of Antarctic and Arctic lichens-associated bacteria.</title>
        <authorList>
            <person name="Lee Y.M."/>
            <person name="Kim E.H."/>
            <person name="Lee H.K."/>
            <person name="Hong S.G."/>
        </authorList>
    </citation>
    <scope>NUCLEOTIDE SEQUENCE [LARGE SCALE GENOMIC DNA]</scope>
    <source>
        <strain evidence="2 3">PAMC 26569</strain>
    </source>
</reference>
<protein>
    <submittedName>
        <fullName evidence="2">Uncharacterized protein</fullName>
    </submittedName>
</protein>
<keyword evidence="3" id="KW-1185">Reference proteome</keyword>
<dbReference type="KEGG" id="lck:HN018_20605"/>
<dbReference type="AlphaFoldDB" id="A0A6M8HV47"/>